<dbReference type="EMBL" id="CAXAMM010002470">
    <property type="protein sequence ID" value="CAK8996273.1"/>
    <property type="molecule type" value="Genomic_DNA"/>
</dbReference>
<reference evidence="1 3" key="1">
    <citation type="submission" date="2024-02" db="EMBL/GenBank/DDBJ databases">
        <authorList>
            <person name="Chen Y."/>
            <person name="Shah S."/>
            <person name="Dougan E. K."/>
            <person name="Thang M."/>
            <person name="Chan C."/>
        </authorList>
    </citation>
    <scope>NUCLEOTIDE SEQUENCE [LARGE SCALE GENOMIC DNA]</scope>
</reference>
<proteinExistence type="predicted"/>
<dbReference type="Proteomes" id="UP001642464">
    <property type="component" value="Unassembled WGS sequence"/>
</dbReference>
<organism evidence="1 3">
    <name type="scientific">Durusdinium trenchii</name>
    <dbReference type="NCBI Taxonomy" id="1381693"/>
    <lineage>
        <taxon>Eukaryota</taxon>
        <taxon>Sar</taxon>
        <taxon>Alveolata</taxon>
        <taxon>Dinophyceae</taxon>
        <taxon>Suessiales</taxon>
        <taxon>Symbiodiniaceae</taxon>
        <taxon>Durusdinium</taxon>
    </lineage>
</organism>
<dbReference type="EMBL" id="CAXAMM010002503">
    <property type="protein sequence ID" value="CAK8996369.1"/>
    <property type="molecule type" value="Genomic_DNA"/>
</dbReference>
<protein>
    <submittedName>
        <fullName evidence="1">Uncharacterized protein</fullName>
    </submittedName>
</protein>
<name>A0ABP0I4B4_9DINO</name>
<accession>A0ABP0I4B4</accession>
<evidence type="ECO:0000313" key="2">
    <source>
        <dbReference type="EMBL" id="CAK8996369.1"/>
    </source>
</evidence>
<comment type="caution">
    <text evidence="1">The sequence shown here is derived from an EMBL/GenBank/DDBJ whole genome shotgun (WGS) entry which is preliminary data.</text>
</comment>
<evidence type="ECO:0000313" key="1">
    <source>
        <dbReference type="EMBL" id="CAK8996273.1"/>
    </source>
</evidence>
<keyword evidence="3" id="KW-1185">Reference proteome</keyword>
<sequence>MEKLKSDCEDITHASFNAKTNECECGPDFLFEGSITMGPNGLEGSCAAKELVCFHQVGESCYAPDDMDECTSIAFTKSISDTRDTEFCLGSEQAVSGGIKIIGVDASVSLSQEFCSGSGREGTTGEEVSFVIPGIAGESRVGCAWGRELTAEWRQTSESMKLVKYEGYYIEKGRTCPKPTCKYSPKDAADDWREQVVDCNFFGTCEVDAAFAVAFPLLTLGIELARVGVYIM</sequence>
<gene>
    <name evidence="1" type="ORF">SCF082_LOCUS4716</name>
    <name evidence="2" type="ORF">SCF082_LOCUS4755</name>
</gene>
<evidence type="ECO:0000313" key="3">
    <source>
        <dbReference type="Proteomes" id="UP001642464"/>
    </source>
</evidence>